<evidence type="ECO:0000313" key="3">
    <source>
        <dbReference type="Proteomes" id="UP000263012"/>
    </source>
</evidence>
<dbReference type="InterPro" id="IPR036412">
    <property type="entry name" value="HAD-like_sf"/>
</dbReference>
<dbReference type="GeneID" id="37879649"/>
<dbReference type="GO" id="GO:0006281">
    <property type="term" value="P:DNA repair"/>
    <property type="evidence" value="ECO:0007669"/>
    <property type="project" value="TreeGrafter"/>
</dbReference>
<reference evidence="3" key="1">
    <citation type="submission" date="2017-11" db="EMBL/GenBank/DDBJ databases">
        <title>Phenotypic and genomic properties of facultatively anaerobic sulfur-reducing natronoarchaea from hypersaline soda lakes.</title>
        <authorList>
            <person name="Sorokin D.Y."/>
            <person name="Kublanov I.V."/>
            <person name="Roman P."/>
            <person name="Sinninghe Damste J.S."/>
            <person name="Golyshin P.N."/>
            <person name="Rojo D."/>
            <person name="Ciordia S."/>
            <person name="Mena M.D.C."/>
            <person name="Ferrer M."/>
            <person name="Messina E."/>
            <person name="Smedile F."/>
            <person name="La Spada G."/>
            <person name="La Cono V."/>
            <person name="Yakimov M.M."/>
        </authorList>
    </citation>
    <scope>NUCLEOTIDE SEQUENCE [LARGE SCALE GENOMIC DNA]</scope>
    <source>
        <strain evidence="3">AArc-Sl</strain>
    </source>
</reference>
<keyword evidence="2" id="KW-0378">Hydrolase</keyword>
<dbReference type="Gene3D" id="3.40.50.1000">
    <property type="entry name" value="HAD superfamily/HAD-like"/>
    <property type="match status" value="1"/>
</dbReference>
<evidence type="ECO:0000256" key="1">
    <source>
        <dbReference type="ARBA" id="ARBA00007958"/>
    </source>
</evidence>
<dbReference type="Pfam" id="PF13419">
    <property type="entry name" value="HAD_2"/>
    <property type="match status" value="1"/>
</dbReference>
<dbReference type="GO" id="GO:0008967">
    <property type="term" value="F:phosphoglycolate phosphatase activity"/>
    <property type="evidence" value="ECO:0007669"/>
    <property type="project" value="TreeGrafter"/>
</dbReference>
<protein>
    <submittedName>
        <fullName evidence="2">HAD superfamily hydrolase</fullName>
    </submittedName>
</protein>
<dbReference type="Proteomes" id="UP000263012">
    <property type="component" value="Chromosome"/>
</dbReference>
<dbReference type="PANTHER" id="PTHR43434">
    <property type="entry name" value="PHOSPHOGLYCOLATE PHOSPHATASE"/>
    <property type="match status" value="1"/>
</dbReference>
<proteinExistence type="inferred from homology"/>
<dbReference type="SFLD" id="SFLDG01129">
    <property type="entry name" value="C1.5:_HAD__Beta-PGM__Phosphata"/>
    <property type="match status" value="1"/>
</dbReference>
<dbReference type="AlphaFoldDB" id="A0A343TP66"/>
<dbReference type="InterPro" id="IPR023214">
    <property type="entry name" value="HAD_sf"/>
</dbReference>
<dbReference type="InterPro" id="IPR050155">
    <property type="entry name" value="HAD-like_hydrolase_sf"/>
</dbReference>
<dbReference type="PANTHER" id="PTHR43434:SF1">
    <property type="entry name" value="PHOSPHOGLYCOLATE PHOSPHATASE"/>
    <property type="match status" value="1"/>
</dbReference>
<accession>A0A343TP66</accession>
<organism evidence="2 3">
    <name type="scientific">Halalkaliarchaeum desulfuricum</name>
    <dbReference type="NCBI Taxonomy" id="2055893"/>
    <lineage>
        <taxon>Archaea</taxon>
        <taxon>Methanobacteriati</taxon>
        <taxon>Methanobacteriota</taxon>
        <taxon>Stenosarchaea group</taxon>
        <taxon>Halobacteria</taxon>
        <taxon>Halobacteriales</taxon>
        <taxon>Haloferacaceae</taxon>
        <taxon>Halalkaliarchaeum</taxon>
    </lineage>
</organism>
<dbReference type="RefSeq" id="WP_119821596.1">
    <property type="nucleotide sequence ID" value="NZ_CP025066.1"/>
</dbReference>
<dbReference type="InterPro" id="IPR041492">
    <property type="entry name" value="HAD_2"/>
</dbReference>
<gene>
    <name evidence="2" type="ORF">AArcSl_3283</name>
</gene>
<dbReference type="SUPFAM" id="SSF56784">
    <property type="entry name" value="HAD-like"/>
    <property type="match status" value="1"/>
</dbReference>
<dbReference type="EMBL" id="CP025066">
    <property type="protein sequence ID" value="AUX10888.1"/>
    <property type="molecule type" value="Genomic_DNA"/>
</dbReference>
<dbReference type="InterPro" id="IPR023198">
    <property type="entry name" value="PGP-like_dom2"/>
</dbReference>
<sequence length="215" mass="24168">MSYDTVVFDNDGVLTELTPHDVIRDAVRETFREFDVDPSPDAVEALVGDDADGIYRVSDEHDIDPELLWSRREENAARAQQEAIDAGIKGVYEDVDALREFDATRGVVSNNQHATIEYIVETFDLRDLFSVAIGRKPTLDGFRNRKPNPHYLERALSTIEANSALYVGDSNVDVVAARRAGIDVAFLRREHRNGYELQTEPTYEIESLAELPALV</sequence>
<dbReference type="NCBIfam" id="TIGR01549">
    <property type="entry name" value="HAD-SF-IA-v1"/>
    <property type="match status" value="1"/>
</dbReference>
<name>A0A343TP66_9EURY</name>
<evidence type="ECO:0000313" key="2">
    <source>
        <dbReference type="EMBL" id="AUX10888.1"/>
    </source>
</evidence>
<dbReference type="OrthoDB" id="115864at2157"/>
<dbReference type="Gene3D" id="1.10.150.240">
    <property type="entry name" value="Putative phosphatase, domain 2"/>
    <property type="match status" value="1"/>
</dbReference>
<keyword evidence="3" id="KW-1185">Reference proteome</keyword>
<comment type="similarity">
    <text evidence="1">Belongs to the HAD-like hydrolase superfamily.</text>
</comment>
<dbReference type="InterPro" id="IPR006439">
    <property type="entry name" value="HAD-SF_hydro_IA"/>
</dbReference>
<dbReference type="KEGG" id="hdf:AArcSl_3283"/>
<dbReference type="SFLD" id="SFLDS00003">
    <property type="entry name" value="Haloacid_Dehalogenase"/>
    <property type="match status" value="1"/>
</dbReference>